<dbReference type="InterPro" id="IPR052954">
    <property type="entry name" value="GPCR-Ligand_Int"/>
</dbReference>
<reference evidence="9 10" key="1">
    <citation type="journal article" date="2016" name="Genome Biol. Evol.">
        <title>Gene Family Evolution Reflects Adaptation to Soil Environmental Stressors in the Genome of the Collembolan Orchesella cincta.</title>
        <authorList>
            <person name="Faddeeva-Vakhrusheva A."/>
            <person name="Derks M.F."/>
            <person name="Anvar S.Y."/>
            <person name="Agamennone V."/>
            <person name="Suring W."/>
            <person name="Smit S."/>
            <person name="van Straalen N.M."/>
            <person name="Roelofs D."/>
        </authorList>
    </citation>
    <scope>NUCLEOTIDE SEQUENCE [LARGE SCALE GENOMIC DNA]</scope>
    <source>
        <tissue evidence="9">Mixed pool</tissue>
    </source>
</reference>
<dbReference type="SUPFAM" id="SSF81321">
    <property type="entry name" value="Family A G protein-coupled receptor-like"/>
    <property type="match status" value="1"/>
</dbReference>
<feature type="transmembrane region" description="Helical" evidence="7">
    <location>
        <begin position="253"/>
        <end position="275"/>
    </location>
</feature>
<dbReference type="GO" id="GO:0004930">
    <property type="term" value="F:G protein-coupled receptor activity"/>
    <property type="evidence" value="ECO:0007669"/>
    <property type="project" value="InterPro"/>
</dbReference>
<sequence length="452" mass="50337">MDMDDLSLEMMYMHSTGLTGNHTSTLDYPNSYGVLASGTNRTAIDDDPGGMDADYSGNWSGCVPIDHPFGQPTTALFQFIVNGLGISIVAVLGIFGNILSAVVLSRPQMKSSVTCLLLGLTFCDTLLISVSILVFSMPFLNLYVHSPFLWKWEVIAIPVCDPVNNMTIYMNEKSAMRDDPTYVTVYITWAYLVVMYLIPFSGLVVFNLAIYRQVSGSMVRGEQKLLSSFSLSSLVRKANRERQQLSKLQRREMGLATMLLCVVVVFLLCNVLPLVNNILESFYDTSVDQLVAISNFLVVVNSSVNFVIYCTCGERFRRLLIRLCRDFIWCRLGTRSNYRGSLYRKSHHYRGADFEEMSMASVANHTCLTTNGGPNGTVVVDLSGQKPNAHRGNFRERNKTIPMLHVHAHHHHHHHHNNSNGNAANSNNSSMINNSNGRAHVGRRVSSPVGPT</sequence>
<protein>
    <submittedName>
        <fullName evidence="9">FMRFamide receptor</fullName>
    </submittedName>
</protein>
<feature type="transmembrane region" description="Helical" evidence="7">
    <location>
        <begin position="116"/>
        <end position="140"/>
    </location>
</feature>
<dbReference type="InterPro" id="IPR000276">
    <property type="entry name" value="GPCR_Rhodpsn"/>
</dbReference>
<dbReference type="InterPro" id="IPR017452">
    <property type="entry name" value="GPCR_Rhodpsn_7TM"/>
</dbReference>
<dbReference type="PROSITE" id="PS50262">
    <property type="entry name" value="G_PROTEIN_RECEP_F1_2"/>
    <property type="match status" value="1"/>
</dbReference>
<dbReference type="OrthoDB" id="10011262at2759"/>
<feature type="transmembrane region" description="Helical" evidence="7">
    <location>
        <begin position="186"/>
        <end position="210"/>
    </location>
</feature>
<accession>A0A1D2MG14</accession>
<feature type="domain" description="G-protein coupled receptors family 1 profile" evidence="8">
    <location>
        <begin position="160"/>
        <end position="309"/>
    </location>
</feature>
<dbReference type="Proteomes" id="UP000094527">
    <property type="component" value="Unassembled WGS sequence"/>
</dbReference>
<evidence type="ECO:0000313" key="10">
    <source>
        <dbReference type="Proteomes" id="UP000094527"/>
    </source>
</evidence>
<dbReference type="GO" id="GO:0016020">
    <property type="term" value="C:membrane"/>
    <property type="evidence" value="ECO:0007669"/>
    <property type="project" value="UniProtKB-SubCell"/>
</dbReference>
<feature type="compositionally biased region" description="Basic residues" evidence="6">
    <location>
        <begin position="407"/>
        <end position="417"/>
    </location>
</feature>
<evidence type="ECO:0000256" key="4">
    <source>
        <dbReference type="ARBA" id="ARBA00022989"/>
    </source>
</evidence>
<dbReference type="Pfam" id="PF00001">
    <property type="entry name" value="7tm_1"/>
    <property type="match status" value="1"/>
</dbReference>
<dbReference type="Gene3D" id="1.20.1070.10">
    <property type="entry name" value="Rhodopsin 7-helix transmembrane proteins"/>
    <property type="match status" value="2"/>
</dbReference>
<dbReference type="AlphaFoldDB" id="A0A1D2MG14"/>
<dbReference type="PANTHER" id="PTHR46641:SF2">
    <property type="entry name" value="FMRFAMIDE RECEPTOR"/>
    <property type="match status" value="1"/>
</dbReference>
<dbReference type="PRINTS" id="PR00237">
    <property type="entry name" value="GPCRRHODOPSN"/>
</dbReference>
<feature type="transmembrane region" description="Helical" evidence="7">
    <location>
        <begin position="290"/>
        <end position="312"/>
    </location>
</feature>
<gene>
    <name evidence="9" type="ORF">Ocin01_14831</name>
</gene>
<keyword evidence="5 7" id="KW-0472">Membrane</keyword>
<proteinExistence type="inferred from homology"/>
<feature type="transmembrane region" description="Helical" evidence="7">
    <location>
        <begin position="79"/>
        <end position="104"/>
    </location>
</feature>
<feature type="compositionally biased region" description="Low complexity" evidence="6">
    <location>
        <begin position="418"/>
        <end position="436"/>
    </location>
</feature>
<evidence type="ECO:0000256" key="2">
    <source>
        <dbReference type="ARBA" id="ARBA00010663"/>
    </source>
</evidence>
<comment type="similarity">
    <text evidence="2">Belongs to the G-protein coupled receptor 1 family.</text>
</comment>
<evidence type="ECO:0000313" key="9">
    <source>
        <dbReference type="EMBL" id="ODM91851.1"/>
    </source>
</evidence>
<organism evidence="9 10">
    <name type="scientific">Orchesella cincta</name>
    <name type="common">Springtail</name>
    <name type="synonym">Podura cincta</name>
    <dbReference type="NCBI Taxonomy" id="48709"/>
    <lineage>
        <taxon>Eukaryota</taxon>
        <taxon>Metazoa</taxon>
        <taxon>Ecdysozoa</taxon>
        <taxon>Arthropoda</taxon>
        <taxon>Hexapoda</taxon>
        <taxon>Collembola</taxon>
        <taxon>Entomobryomorpha</taxon>
        <taxon>Entomobryoidea</taxon>
        <taxon>Orchesellidae</taxon>
        <taxon>Orchesellinae</taxon>
        <taxon>Orchesella</taxon>
    </lineage>
</organism>
<evidence type="ECO:0000256" key="7">
    <source>
        <dbReference type="SAM" id="Phobius"/>
    </source>
</evidence>
<dbReference type="PANTHER" id="PTHR46641">
    <property type="entry name" value="FMRFAMIDE RECEPTOR-RELATED"/>
    <property type="match status" value="1"/>
</dbReference>
<dbReference type="STRING" id="48709.A0A1D2MG14"/>
<keyword evidence="9" id="KW-0675">Receptor</keyword>
<name>A0A1D2MG14_ORCCI</name>
<keyword evidence="3 7" id="KW-0812">Transmembrane</keyword>
<feature type="region of interest" description="Disordered" evidence="6">
    <location>
        <begin position="407"/>
        <end position="452"/>
    </location>
</feature>
<keyword evidence="10" id="KW-1185">Reference proteome</keyword>
<evidence type="ECO:0000256" key="6">
    <source>
        <dbReference type="SAM" id="MobiDB-lite"/>
    </source>
</evidence>
<evidence type="ECO:0000256" key="3">
    <source>
        <dbReference type="ARBA" id="ARBA00022692"/>
    </source>
</evidence>
<keyword evidence="4 7" id="KW-1133">Transmembrane helix</keyword>
<comment type="caution">
    <text evidence="9">The sequence shown here is derived from an EMBL/GenBank/DDBJ whole genome shotgun (WGS) entry which is preliminary data.</text>
</comment>
<dbReference type="EMBL" id="LJIJ01001399">
    <property type="protein sequence ID" value="ODM91851.1"/>
    <property type="molecule type" value="Genomic_DNA"/>
</dbReference>
<comment type="subcellular location">
    <subcellularLocation>
        <location evidence="1">Membrane</location>
    </subcellularLocation>
</comment>
<evidence type="ECO:0000259" key="8">
    <source>
        <dbReference type="PROSITE" id="PS50262"/>
    </source>
</evidence>
<evidence type="ECO:0000256" key="5">
    <source>
        <dbReference type="ARBA" id="ARBA00023136"/>
    </source>
</evidence>
<evidence type="ECO:0000256" key="1">
    <source>
        <dbReference type="ARBA" id="ARBA00004370"/>
    </source>
</evidence>